<name>A0AAQ4DXN9_AMBAM</name>
<gene>
    <name evidence="8" type="ORF">V5799_005978</name>
</gene>
<feature type="compositionally biased region" description="Basic and acidic residues" evidence="4">
    <location>
        <begin position="1020"/>
        <end position="1041"/>
    </location>
</feature>
<dbReference type="InterPro" id="IPR002018">
    <property type="entry name" value="CarbesteraseB"/>
</dbReference>
<dbReference type="Gene3D" id="3.40.50.1820">
    <property type="entry name" value="alpha/beta hydrolase"/>
    <property type="match status" value="1"/>
</dbReference>
<evidence type="ECO:0000259" key="7">
    <source>
        <dbReference type="Pfam" id="PF00135"/>
    </source>
</evidence>
<feature type="region of interest" description="Disordered" evidence="4">
    <location>
        <begin position="1020"/>
        <end position="1065"/>
    </location>
</feature>
<feature type="chain" id="PRO_5042896148" description="Carboxylesterase type B domain-containing protein" evidence="6">
    <location>
        <begin position="21"/>
        <end position="1065"/>
    </location>
</feature>
<feature type="transmembrane region" description="Helical" evidence="5">
    <location>
        <begin position="826"/>
        <end position="847"/>
    </location>
</feature>
<dbReference type="PANTHER" id="PTHR43903">
    <property type="entry name" value="NEUROLIGIN"/>
    <property type="match status" value="1"/>
</dbReference>
<comment type="similarity">
    <text evidence="1">Belongs to the type-B carboxylesterase/lipase family.</text>
</comment>
<evidence type="ECO:0000256" key="6">
    <source>
        <dbReference type="SAM" id="SignalP"/>
    </source>
</evidence>
<feature type="transmembrane region" description="Helical" evidence="5">
    <location>
        <begin position="853"/>
        <end position="875"/>
    </location>
</feature>
<evidence type="ECO:0000256" key="4">
    <source>
        <dbReference type="SAM" id="MobiDB-lite"/>
    </source>
</evidence>
<feature type="transmembrane region" description="Helical" evidence="5">
    <location>
        <begin position="651"/>
        <end position="672"/>
    </location>
</feature>
<dbReference type="Pfam" id="PF00135">
    <property type="entry name" value="COesterase"/>
    <property type="match status" value="1"/>
</dbReference>
<dbReference type="PROSITE" id="PS00941">
    <property type="entry name" value="CARBOXYLESTERASE_B_2"/>
    <property type="match status" value="1"/>
</dbReference>
<dbReference type="SUPFAM" id="SSF103473">
    <property type="entry name" value="MFS general substrate transporter"/>
    <property type="match status" value="1"/>
</dbReference>
<evidence type="ECO:0000256" key="2">
    <source>
        <dbReference type="ARBA" id="ARBA00022729"/>
    </source>
</evidence>
<keyword evidence="5" id="KW-0812">Transmembrane</keyword>
<dbReference type="InterPro" id="IPR036259">
    <property type="entry name" value="MFS_trans_sf"/>
</dbReference>
<dbReference type="AlphaFoldDB" id="A0AAQ4DXN9"/>
<feature type="signal peptide" evidence="6">
    <location>
        <begin position="1"/>
        <end position="20"/>
    </location>
</feature>
<accession>A0AAQ4DXN9</accession>
<evidence type="ECO:0000313" key="9">
    <source>
        <dbReference type="Proteomes" id="UP001321473"/>
    </source>
</evidence>
<proteinExistence type="inferred from homology"/>
<keyword evidence="9" id="KW-1185">Reference proteome</keyword>
<dbReference type="SUPFAM" id="SSF53474">
    <property type="entry name" value="alpha/beta-Hydrolases"/>
    <property type="match status" value="1"/>
</dbReference>
<dbReference type="Gene3D" id="1.20.1250.20">
    <property type="entry name" value="MFS general substrate transporter like domains"/>
    <property type="match status" value="1"/>
</dbReference>
<dbReference type="EMBL" id="JARKHS020025632">
    <property type="protein sequence ID" value="KAK8767229.1"/>
    <property type="molecule type" value="Genomic_DNA"/>
</dbReference>
<feature type="transmembrane region" description="Helical" evidence="5">
    <location>
        <begin position="974"/>
        <end position="991"/>
    </location>
</feature>
<feature type="transmembrane region" description="Helical" evidence="5">
    <location>
        <begin position="618"/>
        <end position="639"/>
    </location>
</feature>
<evidence type="ECO:0000313" key="8">
    <source>
        <dbReference type="EMBL" id="KAK8767229.1"/>
    </source>
</evidence>
<dbReference type="InterPro" id="IPR029058">
    <property type="entry name" value="AB_hydrolase_fold"/>
</dbReference>
<keyword evidence="2 6" id="KW-0732">Signal</keyword>
<feature type="transmembrane region" description="Helical" evidence="5">
    <location>
        <begin position="678"/>
        <end position="698"/>
    </location>
</feature>
<keyword evidence="5" id="KW-0472">Membrane</keyword>
<dbReference type="Proteomes" id="UP001321473">
    <property type="component" value="Unassembled WGS sequence"/>
</dbReference>
<comment type="caution">
    <text evidence="8">The sequence shown here is derived from an EMBL/GenBank/DDBJ whole genome shotgun (WGS) entry which is preliminary data.</text>
</comment>
<feature type="domain" description="Carboxylesterase type B" evidence="7">
    <location>
        <begin position="64"/>
        <end position="459"/>
    </location>
</feature>
<feature type="transmembrane region" description="Helical" evidence="5">
    <location>
        <begin position="882"/>
        <end position="902"/>
    </location>
</feature>
<feature type="transmembrane region" description="Helical" evidence="5">
    <location>
        <begin position="740"/>
        <end position="758"/>
    </location>
</feature>
<evidence type="ECO:0000256" key="3">
    <source>
        <dbReference type="ARBA" id="ARBA00023180"/>
    </source>
</evidence>
<feature type="transmembrane region" description="Helical" evidence="5">
    <location>
        <begin position="947"/>
        <end position="968"/>
    </location>
</feature>
<keyword evidence="3" id="KW-0325">Glycoprotein</keyword>
<dbReference type="InterPro" id="IPR019819">
    <property type="entry name" value="Carboxylesterase_B_CS"/>
</dbReference>
<reference evidence="8 9" key="1">
    <citation type="journal article" date="2023" name="Arcadia Sci">
        <title>De novo assembly of a long-read Amblyomma americanum tick genome.</title>
        <authorList>
            <person name="Chou S."/>
            <person name="Poskanzer K.E."/>
            <person name="Rollins M."/>
            <person name="Thuy-Boun P.S."/>
        </authorList>
    </citation>
    <scope>NUCLEOTIDE SEQUENCE [LARGE SCALE GENOMIC DNA]</scope>
    <source>
        <strain evidence="8">F_SG_1</strain>
        <tissue evidence="8">Salivary glands</tissue>
    </source>
</reference>
<protein>
    <recommendedName>
        <fullName evidence="7">Carboxylesterase type B domain-containing protein</fullName>
    </recommendedName>
</protein>
<feature type="compositionally biased region" description="Low complexity" evidence="4">
    <location>
        <begin position="23"/>
        <end position="39"/>
    </location>
</feature>
<organism evidence="8 9">
    <name type="scientific">Amblyomma americanum</name>
    <name type="common">Lone star tick</name>
    <dbReference type="NCBI Taxonomy" id="6943"/>
    <lineage>
        <taxon>Eukaryota</taxon>
        <taxon>Metazoa</taxon>
        <taxon>Ecdysozoa</taxon>
        <taxon>Arthropoda</taxon>
        <taxon>Chelicerata</taxon>
        <taxon>Arachnida</taxon>
        <taxon>Acari</taxon>
        <taxon>Parasitiformes</taxon>
        <taxon>Ixodida</taxon>
        <taxon>Ixodoidea</taxon>
        <taxon>Ixodidae</taxon>
        <taxon>Amblyomminae</taxon>
        <taxon>Amblyomma</taxon>
    </lineage>
</organism>
<evidence type="ECO:0000256" key="5">
    <source>
        <dbReference type="SAM" id="Phobius"/>
    </source>
</evidence>
<feature type="transmembrane region" description="Helical" evidence="5">
    <location>
        <begin position="710"/>
        <end position="728"/>
    </location>
</feature>
<keyword evidence="5" id="KW-1133">Transmembrane helix</keyword>
<feature type="compositionally biased region" description="Low complexity" evidence="4">
    <location>
        <begin position="1048"/>
        <end position="1058"/>
    </location>
</feature>
<feature type="region of interest" description="Disordered" evidence="4">
    <location>
        <begin position="20"/>
        <end position="40"/>
    </location>
</feature>
<evidence type="ECO:0000256" key="1">
    <source>
        <dbReference type="ARBA" id="ARBA00005964"/>
    </source>
</evidence>
<dbReference type="InterPro" id="IPR051093">
    <property type="entry name" value="Neuroligin/BSAL"/>
</dbReference>
<sequence>MLVVVITVLAMIYMWPRRKTNESKSSSGSAIPEGSSSAPTTFDCAPREQLSVWISGAEIVGAKGRTAKRGSGKKTVRHFFGIPYGTSTNGTRRFNYYEPFDLPGSFRAHRHGPHCTQPSAKPPENVSEDCLTLSIWTPFICQSEEALKTVVVVVSSDWFQKGHASDHEGAWEEIASLDVVVVAINFRLGVFGFLRAAPSENVPANVGFRDIIAALRWIRTSIAAFYGDRNAMVALGLGSGGVLLSLDLLSPEFGMIGFFRRLILHGMVAGSLMPRNSVDNMRALASSLNECSGFTLNLTALLVCLRNTNAPTLLAASQRMKPLRFVPSLDENVTSERPSQAATAPWSAFPMRQLKDVSILCGYSKEDGRKLFNGVITESEGVASEADPKTVVGHLTHFFAMRREPEIYEELPENAKSVLTRPGHDGFGDFLSDATYYCPLIEMASAVTAKKGEVFVYANVGRDAFSPTMNYSEITAFAKTGGDMDLFVPRRLENQDLLSSEEFDCYDGFGHGVFQRRLLLLCILAIFVKNCHVYATTLTMGEVDHWCKRPQHWNMSTQEWKNAAIPLEADGQYSRCHQYANPYKNNDTSTVPCTAWEYDEDQAATSIVSHWDLVCDRMFLRVVLVFLNVAGLTTAGIAAGSIADTVGRRPVLMGTTASLLASTTVLCLGRTFPVHAVAKFIASGSAAAQFIAAGILYFEVTIHENRPLHVVIAGAVAVVISELWLTVMRHMTIHWALKQAVFLAPTFLSAAAFCVGVESPRWLVAKARFQKAEDVMLAAAETNLFPLYNTACLLDKLKGKAAGSYHPEQRTGAVEMLQGISIRKRAMAIFFTYFSVYFVIQIVVYYSLRQQSLTLHCISFALVVLSFAGMLYVITRVALLQFISACFAVLCVLQCMSSLAITTDSPVVKQGLVMSAKALVFVGYIVLATFSLELFPTAVRGTSSGWIYGFGGLGAVMAAVSIMLTMVVREDVCFAVAGTLMFASLLVLRTLPRNTTAECAKIAVKCASVFREQNVERMKKTLEQREGRGSRDSRDSREPIHRIRRSRSSIGSDKSTGSSRRRHVK</sequence>
<feature type="transmembrane region" description="Helical" evidence="5">
    <location>
        <begin position="914"/>
        <end position="935"/>
    </location>
</feature>